<dbReference type="EC" id="2.7.1.67" evidence="7"/>
<feature type="domain" description="PI3K/PI4K catalytic" evidence="9">
    <location>
        <begin position="92"/>
        <end position="488"/>
    </location>
</feature>
<feature type="compositionally biased region" description="Low complexity" evidence="8">
    <location>
        <begin position="559"/>
        <end position="571"/>
    </location>
</feature>
<organism evidence="10 11">
    <name type="scientific">Malassezia restricta (strain ATCC 96810 / NBRC 103918 / CBS 7877)</name>
    <name type="common">Seborrheic dermatitis infection agent</name>
    <dbReference type="NCBI Taxonomy" id="425264"/>
    <lineage>
        <taxon>Eukaryota</taxon>
        <taxon>Fungi</taxon>
        <taxon>Dikarya</taxon>
        <taxon>Basidiomycota</taxon>
        <taxon>Ustilaginomycotina</taxon>
        <taxon>Malasseziomycetes</taxon>
        <taxon>Malasseziales</taxon>
        <taxon>Malasseziaceae</taxon>
        <taxon>Malassezia</taxon>
    </lineage>
</organism>
<evidence type="ECO:0000256" key="8">
    <source>
        <dbReference type="SAM" id="MobiDB-lite"/>
    </source>
</evidence>
<dbReference type="AlphaFoldDB" id="A0A3G2RZ68"/>
<dbReference type="GO" id="GO:0005802">
    <property type="term" value="C:trans-Golgi network"/>
    <property type="evidence" value="ECO:0007669"/>
    <property type="project" value="TreeGrafter"/>
</dbReference>
<dbReference type="GO" id="GO:0005524">
    <property type="term" value="F:ATP binding"/>
    <property type="evidence" value="ECO:0007669"/>
    <property type="project" value="UniProtKB-UniRule"/>
</dbReference>
<dbReference type="PROSITE" id="PS50290">
    <property type="entry name" value="PI3_4_KINASE_3"/>
    <property type="match status" value="1"/>
</dbReference>
<protein>
    <recommendedName>
        <fullName evidence="7">Phosphatidylinositol 4-kinase</fullName>
        <ecNumber evidence="7">2.7.1.67</ecNumber>
    </recommendedName>
</protein>
<accession>A0A3G2RZ68</accession>
<keyword evidence="1 7" id="KW-1003">Cell membrane</keyword>
<keyword evidence="2 7" id="KW-0808">Transferase</keyword>
<evidence type="ECO:0000313" key="11">
    <source>
        <dbReference type="Proteomes" id="UP000269793"/>
    </source>
</evidence>
<dbReference type="EMBL" id="CP033148">
    <property type="protein sequence ID" value="AYO41014.1"/>
    <property type="molecule type" value="Genomic_DNA"/>
</dbReference>
<comment type="similarity">
    <text evidence="7">Belongs to the PI3/PI4-kinase family.</text>
</comment>
<keyword evidence="6" id="KW-0472">Membrane</keyword>
<comment type="catalytic activity">
    <reaction evidence="7">
        <text>a 1,2-diacyl-sn-glycero-3-phospho-(1D-myo-inositol) + ATP = a 1,2-diacyl-sn-glycero-3-phospho-(1D-myo-inositol 4-phosphate) + ADP + H(+)</text>
        <dbReference type="Rhea" id="RHEA:19877"/>
        <dbReference type="ChEBI" id="CHEBI:15378"/>
        <dbReference type="ChEBI" id="CHEBI:30616"/>
        <dbReference type="ChEBI" id="CHEBI:57880"/>
        <dbReference type="ChEBI" id="CHEBI:58178"/>
        <dbReference type="ChEBI" id="CHEBI:456216"/>
        <dbReference type="EC" id="2.7.1.67"/>
    </reaction>
</comment>
<dbReference type="GO" id="GO:0007030">
    <property type="term" value="P:Golgi organization"/>
    <property type="evidence" value="ECO:0007669"/>
    <property type="project" value="TreeGrafter"/>
</dbReference>
<dbReference type="GO" id="GO:0000329">
    <property type="term" value="C:fungal-type vacuole membrane"/>
    <property type="evidence" value="ECO:0007669"/>
    <property type="project" value="TreeGrafter"/>
</dbReference>
<keyword evidence="4 7" id="KW-0418">Kinase</keyword>
<dbReference type="InterPro" id="IPR039756">
    <property type="entry name" value="Lsb6/PI4K2"/>
</dbReference>
<evidence type="ECO:0000256" key="3">
    <source>
        <dbReference type="ARBA" id="ARBA00022741"/>
    </source>
</evidence>
<comment type="cofactor">
    <cofactor evidence="7">
        <name>Mg(2+)</name>
        <dbReference type="ChEBI" id="CHEBI:18420"/>
    </cofactor>
    <cofactor evidence="7">
        <name>Mn(2+)</name>
        <dbReference type="ChEBI" id="CHEBI:29035"/>
    </cofactor>
</comment>
<keyword evidence="11" id="KW-1185">Reference proteome</keyword>
<comment type="subcellular location">
    <subcellularLocation>
        <location evidence="7">Cell membrane</location>
        <topology evidence="7">Peripheral membrane protein</topology>
    </subcellularLocation>
    <subcellularLocation>
        <location evidence="7">Vacuole membrane</location>
        <topology evidence="7">Peripheral membrane protein</topology>
    </subcellularLocation>
</comment>
<feature type="region of interest" description="Disordered" evidence="8">
    <location>
        <begin position="591"/>
        <end position="615"/>
    </location>
</feature>
<dbReference type="GO" id="GO:0004430">
    <property type="term" value="F:1-phosphatidylinositol 4-kinase activity"/>
    <property type="evidence" value="ECO:0007669"/>
    <property type="project" value="UniProtKB-UniRule"/>
</dbReference>
<evidence type="ECO:0000256" key="1">
    <source>
        <dbReference type="ARBA" id="ARBA00022475"/>
    </source>
</evidence>
<evidence type="ECO:0000256" key="4">
    <source>
        <dbReference type="ARBA" id="ARBA00022777"/>
    </source>
</evidence>
<dbReference type="GO" id="GO:0046854">
    <property type="term" value="P:phosphatidylinositol phosphate biosynthetic process"/>
    <property type="evidence" value="ECO:0007669"/>
    <property type="project" value="UniProtKB-UniRule"/>
</dbReference>
<dbReference type="STRING" id="425264.A0A3G2RZ68"/>
<dbReference type="PANTHER" id="PTHR12865:SF1">
    <property type="entry name" value="PHOSPHATIDYLINOSITOL 4-KINASE TYPE 2"/>
    <property type="match status" value="1"/>
</dbReference>
<dbReference type="Pfam" id="PF00454">
    <property type="entry name" value="PI3_PI4_kinase"/>
    <property type="match status" value="1"/>
</dbReference>
<dbReference type="GO" id="GO:0005886">
    <property type="term" value="C:plasma membrane"/>
    <property type="evidence" value="ECO:0007669"/>
    <property type="project" value="UniProtKB-SubCell"/>
</dbReference>
<dbReference type="OrthoDB" id="3349449at2759"/>
<dbReference type="InterPro" id="IPR000403">
    <property type="entry name" value="PI3/4_kinase_cat_dom"/>
</dbReference>
<evidence type="ECO:0000256" key="7">
    <source>
        <dbReference type="RuleBase" id="RU367084"/>
    </source>
</evidence>
<evidence type="ECO:0000256" key="6">
    <source>
        <dbReference type="ARBA" id="ARBA00023136"/>
    </source>
</evidence>
<feature type="region of interest" description="Disordered" evidence="8">
    <location>
        <begin position="523"/>
        <end position="572"/>
    </location>
</feature>
<keyword evidence="5 7" id="KW-0067">ATP-binding</keyword>
<dbReference type="GO" id="GO:0007032">
    <property type="term" value="P:endosome organization"/>
    <property type="evidence" value="ECO:0007669"/>
    <property type="project" value="TreeGrafter"/>
</dbReference>
<evidence type="ECO:0000313" key="10">
    <source>
        <dbReference type="EMBL" id="AYO41014.1"/>
    </source>
</evidence>
<evidence type="ECO:0000259" key="9">
    <source>
        <dbReference type="PROSITE" id="PS50290"/>
    </source>
</evidence>
<evidence type="ECO:0000256" key="5">
    <source>
        <dbReference type="ARBA" id="ARBA00022840"/>
    </source>
</evidence>
<keyword evidence="3 7" id="KW-0547">Nucleotide-binding</keyword>
<feature type="region of interest" description="Disordered" evidence="8">
    <location>
        <begin position="285"/>
        <end position="309"/>
    </location>
</feature>
<reference evidence="10 11" key="1">
    <citation type="submission" date="2018-10" db="EMBL/GenBank/DDBJ databases">
        <title>Complete genome sequence of Malassezia restricta CBS 7877.</title>
        <authorList>
            <person name="Morand S.C."/>
            <person name="Bertignac M."/>
            <person name="Iltis A."/>
            <person name="Kolder I."/>
            <person name="Pirovano W."/>
            <person name="Jourdain R."/>
            <person name="Clavaud C."/>
        </authorList>
    </citation>
    <scope>NUCLEOTIDE SEQUENCE [LARGE SCALE GENOMIC DNA]</scope>
    <source>
        <strain evidence="10 11">CBS 7877</strain>
    </source>
</reference>
<proteinExistence type="inferred from homology"/>
<sequence length="648" mass="73751">MAVKHRESVDETASLLDSCASTHADFSDMEYVLRHDFASHQYAQRFAPTRFLVSVFEPEQQGPSLFRDPRIRPDDADFYNMVSSVRDAMSTGLNPRMISLGTSGSYFVCDHGNGDEPRIRGVFKPMDEEPYGNLNPKRVFLRKYFWWAMGRPCLIPNFSYLSEVGASFLDDRLGLGLVPKTRLVGFSSPSFHYLYKDRHRWEQGWQPLPIKIGSLQQFLEGYENAGRFLQKHALPGRSKDVMERDLREEHRAHRLSRRKQGARLRMAFIALKRLLLCRYGPGPYGSTDTNDNASPPKKPPSFTEEASAYPAAAPMSVSGEDGFEWTEEVFTDMRLELEKLVLLDFLMRNTDRGLDNFMIRYNPHPRPGERRITIGAIDNSLSFPHQHPQGLRDYPYGWLYLPTGLIGLPFSDETRQLFLPKLTDPIWWAGTIEGLRRIFSQDAHFHERTFQNQMSLLMGQGWLIVQCLRQKSEGPIELCARPKFVVRSSVQMLSHAQLAKLTVTDLVQGTTSFSKARRDIANDHKDNTRSARASAINVKPNRQSRAHLVTQSMPSVLRSPKSPSFPFSPSSNARGIDIVERMAMEQKSHKMVTTATPAPYDSPREPPSSKASRRMPPLDLAVGTSVYPLPVLVETVEPVRRRTPFSFN</sequence>
<dbReference type="PANTHER" id="PTHR12865">
    <property type="entry name" value="PHOSPHATIDYLINOSITOL 4-KINASE TYPE-II"/>
    <property type="match status" value="1"/>
</dbReference>
<dbReference type="GO" id="GO:0005768">
    <property type="term" value="C:endosome"/>
    <property type="evidence" value="ECO:0007669"/>
    <property type="project" value="UniProtKB-UniRule"/>
</dbReference>
<evidence type="ECO:0000256" key="2">
    <source>
        <dbReference type="ARBA" id="ARBA00022679"/>
    </source>
</evidence>
<dbReference type="VEuPathDB" id="FungiDB:DNF11_0064"/>
<gene>
    <name evidence="10" type="primary">LSB6</name>
    <name evidence="10" type="ORF">DNF11_0064</name>
</gene>
<name>A0A3G2RZ68_MALR7</name>
<dbReference type="Proteomes" id="UP000269793">
    <property type="component" value="Chromosome I"/>
</dbReference>